<dbReference type="AlphaFoldDB" id="A0A9D1XMZ0"/>
<sequence length="197" mass="23841">MNEKIININRLINMLVDMLRVSAPYIYYISYTNDFILYDNNLNIISYDERDVKIKVNSIKYVVKENTIYINIDLLEDMFKTYVLVIRTMRGAYQINQAIRYEKGQDCAYNAHMFHFIYFHCLYNEKAHDFSKQNTTENIDKFAFIKVMVKHIFDINLDFDNLDKQNYDPILKETEKQYTKDLVIKYVVKHQFNRNIF</sequence>
<comment type="caution">
    <text evidence="1">The sequence shown here is derived from an EMBL/GenBank/DDBJ whole genome shotgun (WGS) entry which is preliminary data.</text>
</comment>
<dbReference type="Proteomes" id="UP000886724">
    <property type="component" value="Unassembled WGS sequence"/>
</dbReference>
<reference evidence="1" key="1">
    <citation type="journal article" date="2021" name="PeerJ">
        <title>Extensive microbial diversity within the chicken gut microbiome revealed by metagenomics and culture.</title>
        <authorList>
            <person name="Gilroy R."/>
            <person name="Ravi A."/>
            <person name="Getino M."/>
            <person name="Pursley I."/>
            <person name="Horton D.L."/>
            <person name="Alikhan N.F."/>
            <person name="Baker D."/>
            <person name="Gharbi K."/>
            <person name="Hall N."/>
            <person name="Watson M."/>
            <person name="Adriaenssens E.M."/>
            <person name="Foster-Nyarko E."/>
            <person name="Jarju S."/>
            <person name="Secka A."/>
            <person name="Antonio M."/>
            <person name="Oren A."/>
            <person name="Chaudhuri R.R."/>
            <person name="La Ragione R."/>
            <person name="Hildebrand F."/>
            <person name="Pallen M.J."/>
        </authorList>
    </citation>
    <scope>NUCLEOTIDE SEQUENCE</scope>
    <source>
        <strain evidence="1">ChiGjej1B1-14440</strain>
    </source>
</reference>
<name>A0A9D1XMZ0_9FIRM</name>
<organism evidence="1 2">
    <name type="scientific">Candidatus Erysipelatoclostridium merdavium</name>
    <dbReference type="NCBI Taxonomy" id="2838566"/>
    <lineage>
        <taxon>Bacteria</taxon>
        <taxon>Bacillati</taxon>
        <taxon>Bacillota</taxon>
        <taxon>Erysipelotrichia</taxon>
        <taxon>Erysipelotrichales</taxon>
        <taxon>Erysipelotrichales incertae sedis</taxon>
    </lineage>
</organism>
<gene>
    <name evidence="1" type="ORF">H9980_08600</name>
</gene>
<dbReference type="EMBL" id="DXET01000188">
    <property type="protein sequence ID" value="HIX82012.1"/>
    <property type="molecule type" value="Genomic_DNA"/>
</dbReference>
<protein>
    <submittedName>
        <fullName evidence="1">Uncharacterized protein</fullName>
    </submittedName>
</protein>
<evidence type="ECO:0000313" key="1">
    <source>
        <dbReference type="EMBL" id="HIX82012.1"/>
    </source>
</evidence>
<reference evidence="1" key="2">
    <citation type="submission" date="2021-04" db="EMBL/GenBank/DDBJ databases">
        <authorList>
            <person name="Gilroy R."/>
        </authorList>
    </citation>
    <scope>NUCLEOTIDE SEQUENCE</scope>
    <source>
        <strain evidence="1">ChiGjej1B1-14440</strain>
    </source>
</reference>
<evidence type="ECO:0000313" key="2">
    <source>
        <dbReference type="Proteomes" id="UP000886724"/>
    </source>
</evidence>
<proteinExistence type="predicted"/>
<accession>A0A9D1XMZ0</accession>